<dbReference type="InterPro" id="IPR028087">
    <property type="entry name" value="Tad_N"/>
</dbReference>
<dbReference type="Pfam" id="PF13400">
    <property type="entry name" value="Tad"/>
    <property type="match status" value="1"/>
</dbReference>
<evidence type="ECO:0000259" key="1">
    <source>
        <dbReference type="Pfam" id="PF13400"/>
    </source>
</evidence>
<organism evidence="2 3">
    <name type="scientific">Pseudomonas triclosanedens</name>
    <dbReference type="NCBI Taxonomy" id="2961893"/>
    <lineage>
        <taxon>Bacteria</taxon>
        <taxon>Pseudomonadati</taxon>
        <taxon>Pseudomonadota</taxon>
        <taxon>Gammaproteobacteria</taxon>
        <taxon>Pseudomonadales</taxon>
        <taxon>Pseudomonadaceae</taxon>
        <taxon>Pseudomonas</taxon>
    </lineage>
</organism>
<keyword evidence="3" id="KW-1185">Reference proteome</keyword>
<sequence length="574" mass="57951">MGRERQRGAIGIPAAATLLLALICLALVVDTGRLYLEQRKLQRVVDSAALETATQSGMCGSQSAGQIQSYAASSAAGNGFVAGSGDSLVATLGSVQLDSGYGGAQSRRTFSAGGDPADSIQVKATHTVPSSLILNLASVFTGASATTTLSAQAVARRTAMGGLSAGTSLATLDSQQSVLLNSLLNNLLGSNLSLNAVGYRGLANANVSLLGLSDQLRAAGVNVAAGSVDSLLGTQASLGQLLGATVKAIDPTKAANVDTVLLGQQLLGAGVKTATVTLGSVLSVIAPDSVRDEALQGSVNVLDLITALAFVANRQHAVTLNAGVNLANLAAVQVRLWIIEPPQIALGYPGKGSDGQWRTQVRTAAIRTDVKGTLGIPGILTVDIGLAASVAQGMAALDTIACGGVGKPVDVSVYAQPGIAQLSLGYYTNIQNGTALVPIRVDVLDGAVRLDIAADAVVADANGTTLNYRVTQPSDLPSESQTADSSLGDSLDNAIATLSRTLTVKPTLLGGDWGGLISASLGPLLGTVLSTLRPAVTALGHVVLDPLLRLLGIGLGTIDVRLIDLQTSGAELLI</sequence>
<dbReference type="RefSeq" id="WP_254471793.1">
    <property type="nucleotide sequence ID" value="NZ_CP113432.1"/>
</dbReference>
<dbReference type="Proteomes" id="UP001163624">
    <property type="component" value="Chromosome"/>
</dbReference>
<evidence type="ECO:0000313" key="2">
    <source>
        <dbReference type="EMBL" id="WAI50823.1"/>
    </source>
</evidence>
<gene>
    <name evidence="2" type="ORF">OU419_06090</name>
</gene>
<evidence type="ECO:0000313" key="3">
    <source>
        <dbReference type="Proteomes" id="UP001163624"/>
    </source>
</evidence>
<feature type="domain" description="Putative Flp pilus-assembly TadG-like N-terminal" evidence="1">
    <location>
        <begin position="8"/>
        <end position="53"/>
    </location>
</feature>
<reference evidence="2" key="1">
    <citation type="submission" date="2022-11" db="EMBL/GenBank/DDBJ databases">
        <title>Pseudomonas triclosanedens sp. nov., a triclosan degrader isolated from activated sludge.</title>
        <authorList>
            <person name="Yin Y."/>
            <person name="Lu Z."/>
        </authorList>
    </citation>
    <scope>NUCLEOTIDE SEQUENCE</scope>
    <source>
        <strain evidence="2">ZM23</strain>
    </source>
</reference>
<protein>
    <submittedName>
        <fullName evidence="2">Pilus assembly protein TadG-related protein</fullName>
    </submittedName>
</protein>
<name>A0ABY7A3W6_9PSED</name>
<accession>A0ABY7A3W6</accession>
<proteinExistence type="predicted"/>
<dbReference type="EMBL" id="CP113432">
    <property type="protein sequence ID" value="WAI50823.1"/>
    <property type="molecule type" value="Genomic_DNA"/>
</dbReference>